<comment type="caution">
    <text evidence="2">The sequence shown here is derived from an EMBL/GenBank/DDBJ whole genome shotgun (WGS) entry which is preliminary data.</text>
</comment>
<dbReference type="EMBL" id="BMEQ01000044">
    <property type="protein sequence ID" value="GGG71287.1"/>
    <property type="molecule type" value="Genomic_DNA"/>
</dbReference>
<feature type="compositionally biased region" description="Polar residues" evidence="1">
    <location>
        <begin position="195"/>
        <end position="207"/>
    </location>
</feature>
<accession>A0A917M1S1</accession>
<proteinExistence type="predicted"/>
<sequence length="225" mass="24339">MAPSGAQARFPANLAALRVLRSLQAEERSATELERTTLARWGAWGASGVAEIFDESRTEYEPDRVELRELLDETEYAAARRTVINAHYTDPAIATEVWGALERLGFQGGRVLEPGSDAGTFIGLAPDGAQMTGVELDPVTAAISQAIYPEATIRTESFADTRMPGGVFDAAVGNVPFSRNTLHGPEPFTCCRSEGLSSRSRCSTSPRLSGGRAGNGRRPRSRRRR</sequence>
<dbReference type="AlphaFoldDB" id="A0A917M1S1"/>
<evidence type="ECO:0000313" key="2">
    <source>
        <dbReference type="EMBL" id="GGG71287.1"/>
    </source>
</evidence>
<protein>
    <submittedName>
        <fullName evidence="2">Uncharacterized protein</fullName>
    </submittedName>
</protein>
<name>A0A917M1S1_9MICC</name>
<dbReference type="SUPFAM" id="SSF53335">
    <property type="entry name" value="S-adenosyl-L-methionine-dependent methyltransferases"/>
    <property type="match status" value="1"/>
</dbReference>
<keyword evidence="3" id="KW-1185">Reference proteome</keyword>
<dbReference type="InterPro" id="IPR029063">
    <property type="entry name" value="SAM-dependent_MTases_sf"/>
</dbReference>
<dbReference type="RefSeq" id="WP_188540355.1">
    <property type="nucleotide sequence ID" value="NZ_BMEQ01000044.1"/>
</dbReference>
<dbReference type="Proteomes" id="UP000638848">
    <property type="component" value="Unassembled WGS sequence"/>
</dbReference>
<evidence type="ECO:0000313" key="3">
    <source>
        <dbReference type="Proteomes" id="UP000638848"/>
    </source>
</evidence>
<feature type="compositionally biased region" description="Basic residues" evidence="1">
    <location>
        <begin position="215"/>
        <end position="225"/>
    </location>
</feature>
<feature type="region of interest" description="Disordered" evidence="1">
    <location>
        <begin position="193"/>
        <end position="225"/>
    </location>
</feature>
<gene>
    <name evidence="2" type="ORF">GCM10011374_39960</name>
</gene>
<dbReference type="Gene3D" id="3.40.50.150">
    <property type="entry name" value="Vaccinia Virus protein VP39"/>
    <property type="match status" value="1"/>
</dbReference>
<reference evidence="2" key="1">
    <citation type="journal article" date="2014" name="Int. J. Syst. Evol. Microbiol.">
        <title>Complete genome sequence of Corynebacterium casei LMG S-19264T (=DSM 44701T), isolated from a smear-ripened cheese.</title>
        <authorList>
            <consortium name="US DOE Joint Genome Institute (JGI-PGF)"/>
            <person name="Walter F."/>
            <person name="Albersmeier A."/>
            <person name="Kalinowski J."/>
            <person name="Ruckert C."/>
        </authorList>
    </citation>
    <scope>NUCLEOTIDE SEQUENCE</scope>
    <source>
        <strain evidence="2">CGMCC 1.12187</strain>
    </source>
</reference>
<evidence type="ECO:0000256" key="1">
    <source>
        <dbReference type="SAM" id="MobiDB-lite"/>
    </source>
</evidence>
<organism evidence="2 3">
    <name type="scientific">Kocuria dechangensis</name>
    <dbReference type="NCBI Taxonomy" id="1176249"/>
    <lineage>
        <taxon>Bacteria</taxon>
        <taxon>Bacillati</taxon>
        <taxon>Actinomycetota</taxon>
        <taxon>Actinomycetes</taxon>
        <taxon>Micrococcales</taxon>
        <taxon>Micrococcaceae</taxon>
        <taxon>Kocuria</taxon>
    </lineage>
</organism>
<reference evidence="2" key="2">
    <citation type="submission" date="2020-09" db="EMBL/GenBank/DDBJ databases">
        <authorList>
            <person name="Sun Q."/>
            <person name="Zhou Y."/>
        </authorList>
    </citation>
    <scope>NUCLEOTIDE SEQUENCE</scope>
    <source>
        <strain evidence="2">CGMCC 1.12187</strain>
    </source>
</reference>